<reference evidence="2" key="1">
    <citation type="submission" date="2022-01" db="EMBL/GenBank/DDBJ databases">
        <title>Genome assemble of Metamasius hemipterus Nardonella endosymbiont.</title>
        <authorList>
            <person name="Palmieri L."/>
            <person name="Pavarini R."/>
            <person name="Sharma P."/>
        </authorList>
    </citation>
    <scope>NUCLEOTIDE SEQUENCE [LARGE SCALE GENOMIC DNA]</scope>
    <source>
        <strain evidence="2">NARMHE1</strain>
    </source>
</reference>
<accession>A0ABT0TW75</accession>
<keyword evidence="1" id="KW-0472">Membrane</keyword>
<evidence type="ECO:0008006" key="4">
    <source>
        <dbReference type="Google" id="ProtNLM"/>
    </source>
</evidence>
<proteinExistence type="predicted"/>
<organism evidence="2 3">
    <name type="scientific">endosymbiont of Metamasius hemipterus</name>
    <dbReference type="NCBI Taxonomy" id="204627"/>
    <lineage>
        <taxon>Bacteria</taxon>
        <taxon>Pseudomonadati</taxon>
        <taxon>Pseudomonadota</taxon>
        <taxon>Gammaproteobacteria</taxon>
        <taxon>Candidatus Nardonella</taxon>
    </lineage>
</organism>
<dbReference type="RefSeq" id="WP_250672617.1">
    <property type="nucleotide sequence ID" value="NZ_JAKMAI010000003.1"/>
</dbReference>
<dbReference type="Proteomes" id="UP001203831">
    <property type="component" value="Unassembled WGS sequence"/>
</dbReference>
<name>A0ABT0TW75_9GAMM</name>
<protein>
    <recommendedName>
        <fullName evidence="4">Proline--tRNA ligase</fullName>
    </recommendedName>
</protein>
<keyword evidence="1" id="KW-0812">Transmembrane</keyword>
<evidence type="ECO:0000313" key="2">
    <source>
        <dbReference type="EMBL" id="MCM0158252.1"/>
    </source>
</evidence>
<feature type="transmembrane region" description="Helical" evidence="1">
    <location>
        <begin position="36"/>
        <end position="54"/>
    </location>
</feature>
<dbReference type="SUPFAM" id="SSF55681">
    <property type="entry name" value="Class II aaRS and biotin synthetases"/>
    <property type="match status" value="1"/>
</dbReference>
<evidence type="ECO:0000256" key="1">
    <source>
        <dbReference type="SAM" id="Phobius"/>
    </source>
</evidence>
<evidence type="ECO:0000313" key="3">
    <source>
        <dbReference type="Proteomes" id="UP001203831"/>
    </source>
</evidence>
<sequence>MKNTNYNLYINKNINLLKNKNKIYNIMIKAGLIKKFVSGFYTIMPLGLIIINNIKNIIIKNMNNIDMYEISMPILQPNDL</sequence>
<dbReference type="Gene3D" id="3.30.930.10">
    <property type="entry name" value="Bira Bifunctional Protein, Domain 2"/>
    <property type="match status" value="1"/>
</dbReference>
<dbReference type="EMBL" id="JAKMAI010000003">
    <property type="protein sequence ID" value="MCM0158252.1"/>
    <property type="molecule type" value="Genomic_DNA"/>
</dbReference>
<comment type="caution">
    <text evidence="2">The sequence shown here is derived from an EMBL/GenBank/DDBJ whole genome shotgun (WGS) entry which is preliminary data.</text>
</comment>
<dbReference type="InterPro" id="IPR045864">
    <property type="entry name" value="aa-tRNA-synth_II/BPL/LPL"/>
</dbReference>
<keyword evidence="3" id="KW-1185">Reference proteome</keyword>
<keyword evidence="1" id="KW-1133">Transmembrane helix</keyword>
<gene>
    <name evidence="2" type="ORF">L7J86_00310</name>
</gene>